<dbReference type="PANTHER" id="PTHR21106">
    <property type="entry name" value="NADH DEHYDROGENASE [UBIQUINONE] 1 BETA SUBCOMPLEX SUBUNIT 6"/>
    <property type="match status" value="1"/>
</dbReference>
<sequence>MGNQYHKPARVGDYPYTRTGLPPPPTVKKAGSDAPFHKIHDAMSLELHMGDERVRASGLTPAEKEWRIKWVKDQRLHPDEPIHVDAVYRQLNPIRRIYRWPLDKLYVHYLRPTFGPYKAAIIRVLTPKILMIAFGAELLYYYLKYEARDWEHIRGPEWLNYKHIVTRKKEIQEIDPNLLELGIADPAKDRYYSPSWDKRTAYLDVGETSRPW</sequence>
<dbReference type="InterPro" id="IPR019174">
    <property type="entry name" value="NADH_DH_b-subcmplx_su6"/>
</dbReference>
<organism evidence="2 3">
    <name type="scientific">Syphacia muris</name>
    <dbReference type="NCBI Taxonomy" id="451379"/>
    <lineage>
        <taxon>Eukaryota</taxon>
        <taxon>Metazoa</taxon>
        <taxon>Ecdysozoa</taxon>
        <taxon>Nematoda</taxon>
        <taxon>Chromadorea</taxon>
        <taxon>Rhabditida</taxon>
        <taxon>Spirurina</taxon>
        <taxon>Oxyuridomorpha</taxon>
        <taxon>Oxyuroidea</taxon>
        <taxon>Oxyuridae</taxon>
        <taxon>Syphacia</taxon>
    </lineage>
</organism>
<reference evidence="3" key="1">
    <citation type="submission" date="2017-02" db="UniProtKB">
        <authorList>
            <consortium name="WormBaseParasite"/>
        </authorList>
    </citation>
    <scope>IDENTIFICATION</scope>
</reference>
<keyword evidence="2" id="KW-1185">Reference proteome</keyword>
<dbReference type="STRING" id="451379.A0A0N5AFD7"/>
<dbReference type="WBParaSite" id="SMUV_0000298701-mRNA-1">
    <property type="protein sequence ID" value="SMUV_0000298701-mRNA-1"/>
    <property type="gene ID" value="SMUV_0000298701"/>
</dbReference>
<proteinExistence type="predicted"/>
<accession>A0A0N5AFD7</accession>
<dbReference type="Pfam" id="PF09782">
    <property type="entry name" value="NDUF_B6"/>
    <property type="match status" value="1"/>
</dbReference>
<dbReference type="GO" id="GO:0005739">
    <property type="term" value="C:mitochondrion"/>
    <property type="evidence" value="ECO:0007669"/>
    <property type="project" value="GOC"/>
</dbReference>
<name>A0A0N5AFD7_9BILA</name>
<dbReference type="GO" id="GO:0006120">
    <property type="term" value="P:mitochondrial electron transport, NADH to ubiquinone"/>
    <property type="evidence" value="ECO:0007669"/>
    <property type="project" value="InterPro"/>
</dbReference>
<evidence type="ECO:0000256" key="1">
    <source>
        <dbReference type="SAM" id="MobiDB-lite"/>
    </source>
</evidence>
<dbReference type="Proteomes" id="UP000046393">
    <property type="component" value="Unplaced"/>
</dbReference>
<evidence type="ECO:0000313" key="2">
    <source>
        <dbReference type="Proteomes" id="UP000046393"/>
    </source>
</evidence>
<feature type="region of interest" description="Disordered" evidence="1">
    <location>
        <begin position="1"/>
        <end position="32"/>
    </location>
</feature>
<dbReference type="PANTHER" id="PTHR21106:SF2">
    <property type="entry name" value="NADH DEHYDROGENASE [UBIQUINONE] 1 BETA SUBCOMPLEX SUBUNIT 6"/>
    <property type="match status" value="1"/>
</dbReference>
<evidence type="ECO:0000313" key="3">
    <source>
        <dbReference type="WBParaSite" id="SMUV_0000298701-mRNA-1"/>
    </source>
</evidence>
<protein>
    <submittedName>
        <fullName evidence="3">NADH dehydrogenase [ubiquinone] 1 beta subcomplex subunit 6</fullName>
    </submittedName>
</protein>
<dbReference type="AlphaFoldDB" id="A0A0N5AFD7"/>